<name>A0AA51BSG8_9VIRU</name>
<evidence type="ECO:0000313" key="2">
    <source>
        <dbReference type="EMBL" id="WMI40155.1"/>
    </source>
</evidence>
<feature type="compositionally biased region" description="Polar residues" evidence="1">
    <location>
        <begin position="245"/>
        <end position="259"/>
    </location>
</feature>
<accession>A0AA51BSG8</accession>
<dbReference type="EMBL" id="OQ999734">
    <property type="protein sequence ID" value="WMI40155.1"/>
    <property type="molecule type" value="Genomic_RNA"/>
</dbReference>
<proteinExistence type="predicted"/>
<evidence type="ECO:0000256" key="1">
    <source>
        <dbReference type="SAM" id="MobiDB-lite"/>
    </source>
</evidence>
<sequence>MLQMSSIKSSTEFKGKFDSRKAEAMFALYDATGVARKPETIVAEAQDKLIQALKVAKMYIGKEKTRTTLPKNAELEEVNMKDGKAQKFFDDNILNGLVAFAMKEGNLKEQRWYFIIAVGEKGPYYSCLPEMAGEGNKGKLQTALADLISQEILTGRNTALTSFFKSKAWTPPNDTLQFMFPKGMHVSNFPKDKVQVFRKDIEVIFDGMKNQPKAKPDWVWKGKDEIKFFVKGDFKPGDQGAAQAEPSTSSGEPATTADF</sequence>
<reference evidence="2" key="1">
    <citation type="journal article" date="2023" name="Microbiol. Spectr.">
        <title>Extreme Diversity of Mycoviruses Present in Single Strains of Rhizoctonia cerealis, the Pathogen of Wheat Sharp Eyespot.</title>
        <authorList>
            <person name="Li W."/>
            <person name="Sun H."/>
            <person name="Cao S."/>
            <person name="Zhang A."/>
            <person name="Zhang H."/>
            <person name="Shu Y."/>
            <person name="Chen H."/>
        </authorList>
    </citation>
    <scope>NUCLEOTIDE SEQUENCE</scope>
    <source>
        <strain evidence="2">RcBYV-1084-2</strain>
    </source>
</reference>
<organism evidence="2">
    <name type="scientific">Rhizoctonia cerealis bunyavirus</name>
    <dbReference type="NCBI Taxonomy" id="3068840"/>
    <lineage>
        <taxon>Viruses</taxon>
        <taxon>Riboviria</taxon>
        <taxon>Orthornavirae</taxon>
        <taxon>Negarnaviricota</taxon>
        <taxon>Polyploviricotina</taxon>
        <taxon>Ellioviricetes</taxon>
        <taxon>Bunyavirales</taxon>
    </lineage>
</organism>
<reference evidence="2" key="2">
    <citation type="submission" date="2023-05" db="EMBL/GenBank/DDBJ databases">
        <authorList>
            <person name="Li W."/>
        </authorList>
    </citation>
    <scope>NUCLEOTIDE SEQUENCE</scope>
    <source>
        <strain evidence="2">RcBYV-1084-2</strain>
    </source>
</reference>
<protein>
    <submittedName>
        <fullName evidence="2">Uncharacterized protein</fullName>
    </submittedName>
</protein>
<feature type="region of interest" description="Disordered" evidence="1">
    <location>
        <begin position="232"/>
        <end position="259"/>
    </location>
</feature>